<dbReference type="CDD" id="cd00018">
    <property type="entry name" value="AP2"/>
    <property type="match status" value="1"/>
</dbReference>
<evidence type="ECO:0000313" key="11">
    <source>
        <dbReference type="Proteomes" id="UP000298416"/>
    </source>
</evidence>
<dbReference type="PANTHER" id="PTHR31677:SF231">
    <property type="entry name" value="ETHYLENE-RESPONSIVE TRANSCRIPTION FACTOR 4"/>
    <property type="match status" value="1"/>
</dbReference>
<accession>A0A8X8X2G0</accession>
<reference evidence="10" key="1">
    <citation type="submission" date="2018-01" db="EMBL/GenBank/DDBJ databases">
        <authorList>
            <person name="Mao J.F."/>
        </authorList>
    </citation>
    <scope>NUCLEOTIDE SEQUENCE</scope>
    <source>
        <strain evidence="10">Huo1</strain>
        <tissue evidence="10">Leaf</tissue>
    </source>
</reference>
<comment type="subcellular location">
    <subcellularLocation>
        <location evidence="1">Nucleus</location>
    </subcellularLocation>
</comment>
<dbReference type="Proteomes" id="UP000298416">
    <property type="component" value="Unassembled WGS sequence"/>
</dbReference>
<feature type="compositionally biased region" description="Low complexity" evidence="8">
    <location>
        <begin position="8"/>
        <end position="19"/>
    </location>
</feature>
<name>A0A8X8X2G0_SALSN</name>
<gene>
    <name evidence="10" type="ORF">SASPL_133171</name>
</gene>
<keyword evidence="3" id="KW-0936">Ethylene signaling pathway</keyword>
<keyword evidence="7" id="KW-0539">Nucleus</keyword>
<keyword evidence="4" id="KW-0805">Transcription regulation</keyword>
<evidence type="ECO:0000256" key="7">
    <source>
        <dbReference type="ARBA" id="ARBA00023242"/>
    </source>
</evidence>
<dbReference type="InterPro" id="IPR001471">
    <property type="entry name" value="AP2/ERF_dom"/>
</dbReference>
<reference evidence="10" key="2">
    <citation type="submission" date="2020-08" db="EMBL/GenBank/DDBJ databases">
        <title>Plant Genome Project.</title>
        <authorList>
            <person name="Zhang R.-G."/>
        </authorList>
    </citation>
    <scope>NUCLEOTIDE SEQUENCE</scope>
    <source>
        <strain evidence="10">Huo1</strain>
        <tissue evidence="10">Leaf</tissue>
    </source>
</reference>
<dbReference type="PANTHER" id="PTHR31677">
    <property type="entry name" value="AP2 DOMAIN CLASS TRANSCRIPTION FACTOR"/>
    <property type="match status" value="1"/>
</dbReference>
<dbReference type="SMART" id="SM00380">
    <property type="entry name" value="AP2"/>
    <property type="match status" value="1"/>
</dbReference>
<dbReference type="GO" id="GO:0005634">
    <property type="term" value="C:nucleus"/>
    <property type="evidence" value="ECO:0007669"/>
    <property type="project" value="UniProtKB-SubCell"/>
</dbReference>
<dbReference type="PROSITE" id="PS51032">
    <property type="entry name" value="AP2_ERF"/>
    <property type="match status" value="1"/>
</dbReference>
<evidence type="ECO:0000256" key="2">
    <source>
        <dbReference type="ARBA" id="ARBA00009089"/>
    </source>
</evidence>
<evidence type="ECO:0000259" key="9">
    <source>
        <dbReference type="PROSITE" id="PS51032"/>
    </source>
</evidence>
<dbReference type="GO" id="GO:0003677">
    <property type="term" value="F:DNA binding"/>
    <property type="evidence" value="ECO:0007669"/>
    <property type="project" value="UniProtKB-KW"/>
</dbReference>
<keyword evidence="11" id="KW-1185">Reference proteome</keyword>
<dbReference type="Gene3D" id="3.30.730.10">
    <property type="entry name" value="AP2/ERF domain"/>
    <property type="match status" value="1"/>
</dbReference>
<dbReference type="InterPro" id="IPR016177">
    <property type="entry name" value="DNA-bd_dom_sf"/>
</dbReference>
<dbReference type="GO" id="GO:0003700">
    <property type="term" value="F:DNA-binding transcription factor activity"/>
    <property type="evidence" value="ECO:0007669"/>
    <property type="project" value="InterPro"/>
</dbReference>
<evidence type="ECO:0000313" key="10">
    <source>
        <dbReference type="EMBL" id="KAG6405580.1"/>
    </source>
</evidence>
<protein>
    <recommendedName>
        <fullName evidence="9">AP2/ERF domain-containing protein</fullName>
    </recommendedName>
</protein>
<sequence length="168" mass="18706">MDGSSADESSTTNSLSMTLPSPPPPENGVEAESRKLPSSRFKGVVPQPNGRWGAQIYEKHQRVWLGTFNEEAEAACAYDTAAQRFRGCDAVTNFKPDEDAAEAAFLASHSKAEIVDMLRKHTYHDELAQSRRSFSCDGGGHGDVNCNLQLYSKIEKKKKEDQLYLFRF</sequence>
<evidence type="ECO:0000256" key="5">
    <source>
        <dbReference type="ARBA" id="ARBA00023125"/>
    </source>
</evidence>
<feature type="domain" description="AP2/ERF" evidence="9">
    <location>
        <begin position="40"/>
        <end position="95"/>
    </location>
</feature>
<comment type="similarity">
    <text evidence="2">Belongs to the AP2/ERF transcription factor family. RAV subfamily.</text>
</comment>
<evidence type="ECO:0000256" key="8">
    <source>
        <dbReference type="SAM" id="MobiDB-lite"/>
    </source>
</evidence>
<dbReference type="EMBL" id="PNBA02000012">
    <property type="protein sequence ID" value="KAG6405580.1"/>
    <property type="molecule type" value="Genomic_DNA"/>
</dbReference>
<evidence type="ECO:0000256" key="6">
    <source>
        <dbReference type="ARBA" id="ARBA00023163"/>
    </source>
</evidence>
<comment type="caution">
    <text evidence="10">The sequence shown here is derived from an EMBL/GenBank/DDBJ whole genome shotgun (WGS) entry which is preliminary data.</text>
</comment>
<organism evidence="10">
    <name type="scientific">Salvia splendens</name>
    <name type="common">Scarlet sage</name>
    <dbReference type="NCBI Taxonomy" id="180675"/>
    <lineage>
        <taxon>Eukaryota</taxon>
        <taxon>Viridiplantae</taxon>
        <taxon>Streptophyta</taxon>
        <taxon>Embryophyta</taxon>
        <taxon>Tracheophyta</taxon>
        <taxon>Spermatophyta</taxon>
        <taxon>Magnoliopsida</taxon>
        <taxon>eudicotyledons</taxon>
        <taxon>Gunneridae</taxon>
        <taxon>Pentapetalae</taxon>
        <taxon>asterids</taxon>
        <taxon>lamiids</taxon>
        <taxon>Lamiales</taxon>
        <taxon>Lamiaceae</taxon>
        <taxon>Nepetoideae</taxon>
        <taxon>Mentheae</taxon>
        <taxon>Salviinae</taxon>
        <taxon>Salvia</taxon>
        <taxon>Salvia subgen. Calosphace</taxon>
        <taxon>core Calosphace</taxon>
    </lineage>
</organism>
<feature type="region of interest" description="Disordered" evidence="8">
    <location>
        <begin position="1"/>
        <end position="47"/>
    </location>
</feature>
<dbReference type="FunFam" id="3.30.730.10:FF:000008">
    <property type="entry name" value="AP2 domain-containing protein RAP2.8"/>
    <property type="match status" value="1"/>
</dbReference>
<keyword evidence="5" id="KW-0238">DNA-binding</keyword>
<dbReference type="AlphaFoldDB" id="A0A8X8X2G0"/>
<evidence type="ECO:0000256" key="4">
    <source>
        <dbReference type="ARBA" id="ARBA00023015"/>
    </source>
</evidence>
<evidence type="ECO:0000256" key="1">
    <source>
        <dbReference type="ARBA" id="ARBA00004123"/>
    </source>
</evidence>
<dbReference type="SUPFAM" id="SSF54171">
    <property type="entry name" value="DNA-binding domain"/>
    <property type="match status" value="1"/>
</dbReference>
<dbReference type="InterPro" id="IPR036955">
    <property type="entry name" value="AP2/ERF_dom_sf"/>
</dbReference>
<proteinExistence type="inferred from homology"/>
<evidence type="ECO:0000256" key="3">
    <source>
        <dbReference type="ARBA" id="ARBA00022745"/>
    </source>
</evidence>
<dbReference type="GO" id="GO:0009873">
    <property type="term" value="P:ethylene-activated signaling pathway"/>
    <property type="evidence" value="ECO:0007669"/>
    <property type="project" value="UniProtKB-KW"/>
</dbReference>
<keyword evidence="6" id="KW-0804">Transcription</keyword>